<evidence type="ECO:0000313" key="3">
    <source>
        <dbReference type="Proteomes" id="UP000263377"/>
    </source>
</evidence>
<accession>A0A373A3M4</accession>
<feature type="compositionally biased region" description="Basic residues" evidence="1">
    <location>
        <begin position="28"/>
        <end position="40"/>
    </location>
</feature>
<comment type="caution">
    <text evidence="2">The sequence shown here is derived from an EMBL/GenBank/DDBJ whole genome shotgun (WGS) entry which is preliminary data.</text>
</comment>
<feature type="compositionally biased region" description="Basic and acidic residues" evidence="1">
    <location>
        <begin position="387"/>
        <end position="396"/>
    </location>
</feature>
<reference evidence="2 3" key="1">
    <citation type="submission" date="2018-08" db="EMBL/GenBank/DDBJ databases">
        <title>Diversity &amp; Physiological Properties of Lignin-Decomposing Actinobacteria from Soil.</title>
        <authorList>
            <person name="Roh S.G."/>
            <person name="Kim S.B."/>
        </authorList>
    </citation>
    <scope>NUCLEOTIDE SEQUENCE [LARGE SCALE GENOMIC DNA]</scope>
    <source>
        <strain evidence="2 3">MMS17-GH009</strain>
    </source>
</reference>
<dbReference type="RefSeq" id="WP_117490248.1">
    <property type="nucleotide sequence ID" value="NZ_QVIG01000001.1"/>
</dbReference>
<dbReference type="Gene3D" id="3.90.320.10">
    <property type="match status" value="1"/>
</dbReference>
<evidence type="ECO:0000313" key="2">
    <source>
        <dbReference type="EMBL" id="RGD62045.1"/>
    </source>
</evidence>
<dbReference type="InterPro" id="IPR011604">
    <property type="entry name" value="PDDEXK-like_dom_sf"/>
</dbReference>
<feature type="region of interest" description="Disordered" evidence="1">
    <location>
        <begin position="69"/>
        <end position="101"/>
    </location>
</feature>
<feature type="region of interest" description="Disordered" evidence="1">
    <location>
        <begin position="28"/>
        <end position="48"/>
    </location>
</feature>
<protein>
    <recommendedName>
        <fullName evidence="4">PD-(D/E)XK endonuclease-like domain-containing protein</fullName>
    </recommendedName>
</protein>
<evidence type="ECO:0000256" key="1">
    <source>
        <dbReference type="SAM" id="MobiDB-lite"/>
    </source>
</evidence>
<evidence type="ECO:0008006" key="4">
    <source>
        <dbReference type="Google" id="ProtNLM"/>
    </source>
</evidence>
<dbReference type="AlphaFoldDB" id="A0A373A3M4"/>
<keyword evidence="3" id="KW-1185">Reference proteome</keyword>
<feature type="compositionally biased region" description="Basic residues" evidence="1">
    <location>
        <begin position="81"/>
        <end position="91"/>
    </location>
</feature>
<proteinExistence type="predicted"/>
<feature type="region of interest" description="Disordered" evidence="1">
    <location>
        <begin position="380"/>
        <end position="424"/>
    </location>
</feature>
<gene>
    <name evidence="2" type="ORF">DR950_33720</name>
</gene>
<dbReference type="EMBL" id="QVIG01000001">
    <property type="protein sequence ID" value="RGD62045.1"/>
    <property type="molecule type" value="Genomic_DNA"/>
</dbReference>
<sequence>MKLPIERARTLADARLIGPSPLPCRCGAPRHAHRGQKRSGGHPATSCARYRRDPADVLLERAQAAAHNRLGDDLAASERTGRRRRSRRPKKPGQWSIGASDTSSCRRAIWYRENPPPGYTPAPVDRRAARAGTLIHDSVSRRRRALYPWRLYEQSVTLPGLDRPSRYDEYDPVTGVLYDYKTAGDWKWALVGDDGPPETEWDQTQLYALALHLAGERVTEVRIVYFERKSGADEEFARPFDEQAARRALGRLTAIATALDLGTALPRDRSGPSTDVICKRFCPARTDCWSMAEAQAAGRSPESYTLVTDRSDVEWALGEYDRHRAAKSAAEKAQNVAKALLDGVQPDTYGDYEYVRTAGRLKDPEPDHQGRVRQLEAFWDNPPNERPALHELDYPTKRTRTSGSTQVRRVRAAKRGDPPACGRR</sequence>
<organism evidence="2 3">
    <name type="scientific">Kitasatospora xanthocidica</name>
    <dbReference type="NCBI Taxonomy" id="83382"/>
    <lineage>
        <taxon>Bacteria</taxon>
        <taxon>Bacillati</taxon>
        <taxon>Actinomycetota</taxon>
        <taxon>Actinomycetes</taxon>
        <taxon>Kitasatosporales</taxon>
        <taxon>Streptomycetaceae</taxon>
        <taxon>Kitasatospora</taxon>
    </lineage>
</organism>
<dbReference type="Proteomes" id="UP000263377">
    <property type="component" value="Unassembled WGS sequence"/>
</dbReference>
<name>A0A373A3M4_9ACTN</name>